<keyword evidence="3" id="KW-1185">Reference proteome</keyword>
<feature type="non-terminal residue" evidence="2">
    <location>
        <position position="259"/>
    </location>
</feature>
<reference evidence="2 3" key="1">
    <citation type="journal article" date="2011" name="Proc. Natl. Acad. Sci. U.S.A.">
        <title>Comparative genomics of xylose-fermenting fungi for enhanced biofuel production.</title>
        <authorList>
            <person name="Wohlbach D.J."/>
            <person name="Kuo A."/>
            <person name="Sato T.K."/>
            <person name="Potts K.M."/>
            <person name="Salamov A.A."/>
            <person name="LaButti K.M."/>
            <person name="Sun H."/>
            <person name="Clum A."/>
            <person name="Pangilinan J.L."/>
            <person name="Lindquist E.A."/>
            <person name="Lucas S."/>
            <person name="Lapidus A."/>
            <person name="Jin M."/>
            <person name="Gunawan C."/>
            <person name="Balan V."/>
            <person name="Dale B.E."/>
            <person name="Jeffries T.W."/>
            <person name="Zinkel R."/>
            <person name="Barry K.W."/>
            <person name="Grigoriev I.V."/>
            <person name="Gasch A.P."/>
        </authorList>
    </citation>
    <scope>NUCLEOTIDE SEQUENCE [LARGE SCALE GENOMIC DNA]</scope>
    <source>
        <strain evidence="3">NRRL Y-27907 / 11-Y1</strain>
    </source>
</reference>
<evidence type="ECO:0000313" key="3">
    <source>
        <dbReference type="Proteomes" id="UP000000709"/>
    </source>
</evidence>
<evidence type="ECO:0000256" key="1">
    <source>
        <dbReference type="SAM" id="MobiDB-lite"/>
    </source>
</evidence>
<feature type="region of interest" description="Disordered" evidence="1">
    <location>
        <begin position="61"/>
        <end position="95"/>
    </location>
</feature>
<dbReference type="KEGG" id="spaa:SPAPADRAFT_60138"/>
<accession>G3AMD8</accession>
<organism evidence="3">
    <name type="scientific">Spathaspora passalidarum (strain NRRL Y-27907 / 11-Y1)</name>
    <dbReference type="NCBI Taxonomy" id="619300"/>
    <lineage>
        <taxon>Eukaryota</taxon>
        <taxon>Fungi</taxon>
        <taxon>Dikarya</taxon>
        <taxon>Ascomycota</taxon>
        <taxon>Saccharomycotina</taxon>
        <taxon>Pichiomycetes</taxon>
        <taxon>Debaryomycetaceae</taxon>
        <taxon>Spathaspora</taxon>
    </lineage>
</organism>
<dbReference type="EMBL" id="GL996501">
    <property type="protein sequence ID" value="EGW32790.1"/>
    <property type="molecule type" value="Genomic_DNA"/>
</dbReference>
<protein>
    <submittedName>
        <fullName evidence="2">Uncharacterized protein</fullName>
    </submittedName>
</protein>
<feature type="region of interest" description="Disordered" evidence="1">
    <location>
        <begin position="221"/>
        <end position="259"/>
    </location>
</feature>
<gene>
    <name evidence="2" type="ORF">SPAPADRAFT_60138</name>
</gene>
<dbReference type="HOGENOM" id="CLU_1075888_0_0_1"/>
<dbReference type="OrthoDB" id="4026708at2759"/>
<evidence type="ECO:0000313" key="2">
    <source>
        <dbReference type="EMBL" id="EGW32790.1"/>
    </source>
</evidence>
<name>G3AMD8_SPAPN</name>
<proteinExistence type="predicted"/>
<dbReference type="Proteomes" id="UP000000709">
    <property type="component" value="Unassembled WGS sequence"/>
</dbReference>
<feature type="compositionally biased region" description="Polar residues" evidence="1">
    <location>
        <begin position="80"/>
        <end position="90"/>
    </location>
</feature>
<dbReference type="RefSeq" id="XP_007374305.1">
    <property type="nucleotide sequence ID" value="XM_007374243.1"/>
</dbReference>
<dbReference type="InParanoid" id="G3AMD8"/>
<dbReference type="AlphaFoldDB" id="G3AMD8"/>
<sequence length="259" mass="28200">MIDDSGKAVLSNDFFASFGKCDDSTIKKEEEPVKHEQAENVMTSTRLVHSNSVIGIESVYQQEEKSNHQQQQEEEEQEQGTPKMNTTSIPVPSIPLRRYNSDLTGITTTTILQNQVLSSISESSIIPQTPKDSYFNAANLGTGLTPIFNLTPQFNSLMYSMMNINSPKRGGSAGNGVNLITPDFFSSQQQEQRSQLQGLEEEARLETSTVTMNELMGQTVMKEKAVNDSVPSSSSSNGGGAQTSGWSSSEDSGDARLAL</sequence>
<dbReference type="GeneID" id="18873235"/>
<dbReference type="STRING" id="619300.G3AMD8"/>
<dbReference type="eggNOG" id="ENOG502RQ0A">
    <property type="taxonomic scope" value="Eukaryota"/>
</dbReference>